<keyword evidence="1" id="KW-1185">Reference proteome</keyword>
<accession>A0AC58HG08</accession>
<proteinExistence type="predicted"/>
<sequence length="984" mass="112980">MFAFTTNSNFLRFFWRFALGLSICNVVLTRITKRCITIEEHLLKQMPWTPHCLHYPGKGPYANCNITDLSTDLSQVGFEVRTLCVFGDITSIPAKAFSHLPSLEVLHIDGIRLERVQAGAFEGLPNLKYLSMLFSDELYRLVRIDNRSFAGLNNLEELSLTGLMLLNGSSGIFDPLVSLIRLDIVRTCAQDLGEIFCCISNGMTRLRHLNVEDSEISTIENKGCPGGSMTWPLTALSGVQNLYLIGNNIKYIQANSLIIFQNLSSLFLEFEGKSLGSIWESGVGKVNDLTLKGKVLKKYSTNFKDLCHLVSSLYSQSLSLVYTSIDRLTAEDLKDCGTKLTKLLIQNSKIDNLDFRFWTSKLEMQALQMAYMKLTDAPFCFVANSTMWSLTSLDLTGNSITNIEGDQFACMPFLEQLYLSQNAIKTLQLHAFRGLPRLKILQLDSNKIWQLSANDFKNLRALEVLLINDNIIETIETGTFWDQRELCELSFGRLEYVYELHLENIFFEFPPKLQRLSIDAHYGTNIYIGNASPPNGTFALELNGERLGFVGCDSDVLMAVRELKVNCTYFLCKDSFMAPYFLNLESLEISGGAERAPLNYATINNLHHLKHLKLARLNFPNYTESRSAFWNLTQLQTLVVVNCHLSFLTKSMFRDLTSLQLLRLYSDSPLILTDGVFGVLPVLKAFILDRVDFQCSCENGWLLDWADSTEKVQVIYLQKQQCVWHYQKLNFLATMEKLCQTDAQYICYVATASSISLLLSAAVGYQFARWPSLVLFLRLKGWMERRFGRRWNRRRRRMEDDYGEIEEMQYDAFVSFCSQDEAWVLGEMASRLEEQGNPRLRLCLHNRDFEVGKDIMDNITDSIHNSQCTVCLISRRYLRSDWCGLEMRVATHRQLEEQKHRLILIFLQHISPFELSAFHRLAKLVRSRTYLDWPEEEGDREHFWDRLRRNIAEDSEKKGHPQKSTRGRGRADEENHQTSIPAGE</sequence>
<organism evidence="1 2">
    <name type="scientific">Danio rerio</name>
    <name type="common">Zebrafish</name>
    <name type="synonym">Brachydanio rerio</name>
    <dbReference type="NCBI Taxonomy" id="7955"/>
    <lineage>
        <taxon>Eukaryota</taxon>
        <taxon>Metazoa</taxon>
        <taxon>Chordata</taxon>
        <taxon>Craniata</taxon>
        <taxon>Vertebrata</taxon>
        <taxon>Euteleostomi</taxon>
        <taxon>Actinopterygii</taxon>
        <taxon>Neopterygii</taxon>
        <taxon>Teleostei</taxon>
        <taxon>Ostariophysi</taxon>
        <taxon>Cypriniformes</taxon>
        <taxon>Danionidae</taxon>
        <taxon>Danioninae</taxon>
        <taxon>Danio</taxon>
    </lineage>
</organism>
<reference evidence="2" key="1">
    <citation type="submission" date="2025-08" db="UniProtKB">
        <authorList>
            <consortium name="RefSeq"/>
        </authorList>
    </citation>
    <scope>IDENTIFICATION</scope>
    <source>
        <strain evidence="2">Tuebingen</strain>
        <tissue evidence="2">Fibroblasts and whole tissue</tissue>
    </source>
</reference>
<evidence type="ECO:0000313" key="1">
    <source>
        <dbReference type="Proteomes" id="UP000000437"/>
    </source>
</evidence>
<evidence type="ECO:0000313" key="2">
    <source>
        <dbReference type="RefSeq" id="XP_073780929.1"/>
    </source>
</evidence>
<name>A0AC58HG08_DANRE</name>
<dbReference type="RefSeq" id="XP_073780929.1">
    <property type="nucleotide sequence ID" value="XM_073924828.1"/>
</dbReference>
<protein>
    <submittedName>
        <fullName evidence="2">Toll-like receptor 19 isoform X1</fullName>
    </submittedName>
</protein>
<gene>
    <name evidence="2" type="primary">tlr19.1</name>
    <name evidence="2" type="synonym">tlr19</name>
</gene>
<dbReference type="Proteomes" id="UP000000437">
    <property type="component" value="Chromosome 16"/>
</dbReference>